<evidence type="ECO:0000313" key="2">
    <source>
        <dbReference type="EMBL" id="MCO5397925.1"/>
    </source>
</evidence>
<dbReference type="InterPro" id="IPR053714">
    <property type="entry name" value="Iso_Racemase_Enz_sf"/>
</dbReference>
<evidence type="ECO:0000313" key="3">
    <source>
        <dbReference type="Proteomes" id="UP001162811"/>
    </source>
</evidence>
<proteinExistence type="inferred from homology"/>
<dbReference type="PANTHER" id="PTHR28047:SF5">
    <property type="entry name" value="PROTEIN DCG1"/>
    <property type="match status" value="1"/>
</dbReference>
<reference evidence="2" key="1">
    <citation type="submission" date="2022-06" db="EMBL/GenBank/DDBJ databases">
        <authorList>
            <person name="Lu C.-H."/>
        </authorList>
    </citation>
    <scope>NUCLEOTIDE SEQUENCE</scope>
    <source>
        <strain evidence="2">21MJYT02-11</strain>
    </source>
</reference>
<comment type="similarity">
    <text evidence="1">Belongs to the HyuE racemase family.</text>
</comment>
<sequence>MPNILLINPNSSQATTDMMVLIAQDNAPAGYTVVGATAANGPSMIVNEAELAAAAGEVEATWRNARGPHAGVIVSAFGDPGVAQVRDASGPTPVVGICEASMFEAAEGGRRFGVATVTPDLVAAIDAKAQELGLGALYTGVRLTPGEPRALTADSAALEQALGHAVQACLDDGAQAVIIGGGPLGQAAVSLARQFDVPIIAPISAAVRRLSRQIAGEGNTAPQPHAVSG</sequence>
<dbReference type="Pfam" id="PF01177">
    <property type="entry name" value="Asp_Glu_race"/>
    <property type="match status" value="1"/>
</dbReference>
<dbReference type="EMBL" id="JAMXHT010000002">
    <property type="protein sequence ID" value="MCO5397925.1"/>
    <property type="molecule type" value="Genomic_DNA"/>
</dbReference>
<dbReference type="Proteomes" id="UP001162811">
    <property type="component" value="Unassembled WGS sequence"/>
</dbReference>
<reference evidence="2" key="2">
    <citation type="journal article" date="2023" name="Front. Microbiol.">
        <title>Ralstonia chuxiongensis sp. nov., Ralstonia mojiangensis sp. nov., and Ralstonia soli sp. nov., isolated from tobacco fields, are three novel species in the family Burkholderiaceae.</title>
        <authorList>
            <person name="Lu C.H."/>
            <person name="Zhang Y.Y."/>
            <person name="Jiang N."/>
            <person name="Chen W."/>
            <person name="Shao X."/>
            <person name="Zhao Z.M."/>
            <person name="Lu W.L."/>
            <person name="Hu X."/>
            <person name="Xi Y.X."/>
            <person name="Zou S.Y."/>
            <person name="Wei Q.J."/>
            <person name="Lin Z.L."/>
            <person name="Gong L."/>
            <person name="Gai X.T."/>
            <person name="Zhang L.Q."/>
            <person name="Li J.Y."/>
            <person name="Jin Y."/>
            <person name="Xia Z.Y."/>
        </authorList>
    </citation>
    <scope>NUCLEOTIDE SEQUENCE</scope>
    <source>
        <strain evidence="2">21MJYT02-11</strain>
    </source>
</reference>
<accession>A0ABT1AHP4</accession>
<keyword evidence="3" id="KW-1185">Reference proteome</keyword>
<name>A0ABT1AHP4_9RALS</name>
<gene>
    <name evidence="2" type="ORF">NG900_06870</name>
</gene>
<dbReference type="InterPro" id="IPR015942">
    <property type="entry name" value="Asp/Glu/hydantoin_racemase"/>
</dbReference>
<dbReference type="RefSeq" id="WP_252678338.1">
    <property type="nucleotide sequence ID" value="NZ_JAMXHT010000002.1"/>
</dbReference>
<dbReference type="InterPro" id="IPR052186">
    <property type="entry name" value="Hydantoin_racemase-like"/>
</dbReference>
<dbReference type="PANTHER" id="PTHR28047">
    <property type="entry name" value="PROTEIN DCG1"/>
    <property type="match status" value="1"/>
</dbReference>
<evidence type="ECO:0000256" key="1">
    <source>
        <dbReference type="ARBA" id="ARBA00038414"/>
    </source>
</evidence>
<comment type="caution">
    <text evidence="2">The sequence shown here is derived from an EMBL/GenBank/DDBJ whole genome shotgun (WGS) entry which is preliminary data.</text>
</comment>
<organism evidence="2 3">
    <name type="scientific">Ralstonia soli</name>
    <dbReference type="NCBI Taxonomy" id="2953896"/>
    <lineage>
        <taxon>Bacteria</taxon>
        <taxon>Pseudomonadati</taxon>
        <taxon>Pseudomonadota</taxon>
        <taxon>Betaproteobacteria</taxon>
        <taxon>Burkholderiales</taxon>
        <taxon>Burkholderiaceae</taxon>
        <taxon>Ralstonia</taxon>
    </lineage>
</organism>
<protein>
    <submittedName>
        <fullName evidence="2">Aspartate/glutamate racemase family protein</fullName>
    </submittedName>
</protein>
<dbReference type="Gene3D" id="3.40.50.12500">
    <property type="match status" value="1"/>
</dbReference>